<evidence type="ECO:0000313" key="3">
    <source>
        <dbReference type="Proteomes" id="UP001589906"/>
    </source>
</evidence>
<comment type="caution">
    <text evidence="2">The sequence shown here is derived from an EMBL/GenBank/DDBJ whole genome shotgun (WGS) entry which is preliminary data.</text>
</comment>
<dbReference type="RefSeq" id="WP_376835637.1">
    <property type="nucleotide sequence ID" value="NZ_JBHLSW010000005.1"/>
</dbReference>
<dbReference type="Proteomes" id="UP001589906">
    <property type="component" value="Unassembled WGS sequence"/>
</dbReference>
<feature type="chain" id="PRO_5047380793" evidence="1">
    <location>
        <begin position="24"/>
        <end position="245"/>
    </location>
</feature>
<dbReference type="InterPro" id="IPR036249">
    <property type="entry name" value="Thioredoxin-like_sf"/>
</dbReference>
<reference evidence="2 3" key="1">
    <citation type="submission" date="2024-09" db="EMBL/GenBank/DDBJ databases">
        <authorList>
            <person name="Sun Q."/>
            <person name="Mori K."/>
        </authorList>
    </citation>
    <scope>NUCLEOTIDE SEQUENCE [LARGE SCALE GENOMIC DNA]</scope>
    <source>
        <strain evidence="2 3">NCAIM B.02621</strain>
    </source>
</reference>
<organism evidence="2 3">
    <name type="scientific">Brevundimonas balnearis</name>
    <dbReference type="NCBI Taxonomy" id="1572858"/>
    <lineage>
        <taxon>Bacteria</taxon>
        <taxon>Pseudomonadati</taxon>
        <taxon>Pseudomonadota</taxon>
        <taxon>Alphaproteobacteria</taxon>
        <taxon>Caulobacterales</taxon>
        <taxon>Caulobacteraceae</taxon>
        <taxon>Brevundimonas</taxon>
    </lineage>
</organism>
<dbReference type="PANTHER" id="PTHR36057">
    <property type="match status" value="1"/>
</dbReference>
<name>A0ABV6R236_9CAUL</name>
<sequence>MVTRGWVMAGAGALALAFTAGSAAQPARSSPARVAVPEPVVVELFTAQGCGACPEADRTVEALAEAPGVIALTYGVDYWDYQGWADTFAKPEFVRRQRAYQQALRLRGVYTPQIVIDGRRAVSGVDAEAVTEAVNAAAEERLFPPEIEFRETGRHVGVGSGRPPAGGAEVWAVVFKPGVQVVEVGAGDNRGRELRQVNVVSDVRSLGDWRGRSTLLTLPEIEDGAAMAVLVQSRADGSILAAAAR</sequence>
<protein>
    <submittedName>
        <fullName evidence="2">DUF1223 domain-containing protein</fullName>
    </submittedName>
</protein>
<gene>
    <name evidence="2" type="ORF">ACFFGE_07310</name>
</gene>
<accession>A0ABV6R236</accession>
<dbReference type="PANTHER" id="PTHR36057:SF1">
    <property type="entry name" value="LIPOPROTEIN LIPID ATTACHMENT SITE-LIKE PROTEIN, PUTATIVE (DUF1223)-RELATED"/>
    <property type="match status" value="1"/>
</dbReference>
<keyword evidence="3" id="KW-1185">Reference proteome</keyword>
<dbReference type="Pfam" id="PF06764">
    <property type="entry name" value="DUF1223"/>
    <property type="match status" value="1"/>
</dbReference>
<evidence type="ECO:0000256" key="1">
    <source>
        <dbReference type="SAM" id="SignalP"/>
    </source>
</evidence>
<feature type="signal peptide" evidence="1">
    <location>
        <begin position="1"/>
        <end position="23"/>
    </location>
</feature>
<dbReference type="EMBL" id="JBHLSW010000005">
    <property type="protein sequence ID" value="MFC0633684.1"/>
    <property type="molecule type" value="Genomic_DNA"/>
</dbReference>
<dbReference type="InterPro" id="IPR010634">
    <property type="entry name" value="DUF1223"/>
</dbReference>
<dbReference type="SUPFAM" id="SSF52833">
    <property type="entry name" value="Thioredoxin-like"/>
    <property type="match status" value="1"/>
</dbReference>
<proteinExistence type="predicted"/>
<evidence type="ECO:0000313" key="2">
    <source>
        <dbReference type="EMBL" id="MFC0633684.1"/>
    </source>
</evidence>
<keyword evidence="1" id="KW-0732">Signal</keyword>